<proteinExistence type="inferred from homology"/>
<dbReference type="PATRIC" id="fig|1453497.3.peg.1739"/>
<feature type="short sequence motif" description="'HIGH' region" evidence="8">
    <location>
        <begin position="8"/>
        <end position="18"/>
    </location>
</feature>
<dbReference type="Pfam" id="PF19269">
    <property type="entry name" value="Anticodon_2"/>
    <property type="match status" value="1"/>
</dbReference>
<dbReference type="InterPro" id="IPR008925">
    <property type="entry name" value="aa_tRNA-synth_I_cd-bd_sf"/>
</dbReference>
<comment type="caution">
    <text evidence="8">Lacks conserved residue(s) required for the propagation of feature annotation.</text>
</comment>
<dbReference type="FunFam" id="3.40.50.620:FF:000045">
    <property type="entry name" value="Glutamate--tRNA ligase, mitochondrial"/>
    <property type="match status" value="1"/>
</dbReference>
<dbReference type="GO" id="GO:0000049">
    <property type="term" value="F:tRNA binding"/>
    <property type="evidence" value="ECO:0007669"/>
    <property type="project" value="InterPro"/>
</dbReference>
<evidence type="ECO:0000313" key="12">
    <source>
        <dbReference type="Proteomes" id="UP000077339"/>
    </source>
</evidence>
<dbReference type="PRINTS" id="PR00987">
    <property type="entry name" value="TRNASYNTHGLU"/>
</dbReference>
<protein>
    <recommendedName>
        <fullName evidence="8">Glutamate--tRNA ligase</fullName>
        <ecNumber evidence="8">6.1.1.17</ecNumber>
    </recommendedName>
    <alternativeName>
        <fullName evidence="8">Glutamyl-tRNA synthetase</fullName>
        <shortName evidence="8">GluRS</shortName>
    </alternativeName>
</protein>
<evidence type="ECO:0000259" key="10">
    <source>
        <dbReference type="Pfam" id="PF19269"/>
    </source>
</evidence>
<evidence type="ECO:0000313" key="11">
    <source>
        <dbReference type="EMBL" id="OAA31059.1"/>
    </source>
</evidence>
<dbReference type="GO" id="GO:0005829">
    <property type="term" value="C:cytosol"/>
    <property type="evidence" value="ECO:0007669"/>
    <property type="project" value="TreeGrafter"/>
</dbReference>
<gene>
    <name evidence="8" type="primary">gltX</name>
    <name evidence="11" type="ORF">AT15_08780</name>
</gene>
<keyword evidence="6 8" id="KW-0648">Protein biosynthesis</keyword>
<dbReference type="NCBIfam" id="TIGR00464">
    <property type="entry name" value="gltX_bact"/>
    <property type="match status" value="1"/>
</dbReference>
<feature type="binding site" evidence="8">
    <location>
        <position position="253"/>
    </location>
    <ligand>
        <name>ATP</name>
        <dbReference type="ChEBI" id="CHEBI:30616"/>
    </ligand>
</feature>
<feature type="domain" description="Glutamyl/glutaminyl-tRNA synthetase class Ib catalytic" evidence="9">
    <location>
        <begin position="1"/>
        <end position="318"/>
    </location>
</feature>
<keyword evidence="2 8" id="KW-0963">Cytoplasm</keyword>
<comment type="subcellular location">
    <subcellularLocation>
        <location evidence="8">Cytoplasm</location>
    </subcellularLocation>
</comment>
<dbReference type="GO" id="GO:0004818">
    <property type="term" value="F:glutamate-tRNA ligase activity"/>
    <property type="evidence" value="ECO:0007669"/>
    <property type="project" value="UniProtKB-UniRule"/>
</dbReference>
<feature type="domain" description="Aminoacyl-tRNA synthetase class I anticodon-binding" evidence="10">
    <location>
        <begin position="335"/>
        <end position="478"/>
    </location>
</feature>
<comment type="function">
    <text evidence="8">Catalyzes the attachment of glutamate to tRNA(Glu) in a two-step reaction: glutamate is first activated by ATP to form Glu-AMP and then transferred to the acceptor end of tRNA(Glu).</text>
</comment>
<dbReference type="InterPro" id="IPR033910">
    <property type="entry name" value="GluRS_core"/>
</dbReference>
<reference evidence="11 12" key="1">
    <citation type="submission" date="2014-02" db="EMBL/GenBank/DDBJ databases">
        <title>Kosmotoga genome sequencing.</title>
        <authorList>
            <person name="Pollo S.M."/>
            <person name="Charchuk R."/>
            <person name="Nesbo C.L."/>
        </authorList>
    </citation>
    <scope>NUCLEOTIDE SEQUENCE [LARGE SCALE GENOMIC DNA]</scope>
    <source>
        <strain evidence="11 12">S304</strain>
    </source>
</reference>
<dbReference type="STRING" id="1453497.AT15_08780"/>
<dbReference type="InterPro" id="IPR014729">
    <property type="entry name" value="Rossmann-like_a/b/a_fold"/>
</dbReference>
<dbReference type="InterPro" id="IPR020058">
    <property type="entry name" value="Glu/Gln-tRNA-synth_Ib_cat-dom"/>
</dbReference>
<dbReference type="RefSeq" id="WP_068346861.1">
    <property type="nucleotide sequence ID" value="NZ_JFHK01000005.1"/>
</dbReference>
<dbReference type="GO" id="GO:0005524">
    <property type="term" value="F:ATP binding"/>
    <property type="evidence" value="ECO:0007669"/>
    <property type="project" value="UniProtKB-UniRule"/>
</dbReference>
<dbReference type="InterPro" id="IPR004527">
    <property type="entry name" value="Glu-tRNA-ligase_bac/mito"/>
</dbReference>
<dbReference type="EC" id="6.1.1.17" evidence="8"/>
<dbReference type="Gene3D" id="1.10.8.70">
    <property type="entry name" value="Glutamate-tRNA synthetase, class I, anticodon-binding domain 1"/>
    <property type="match status" value="1"/>
</dbReference>
<evidence type="ECO:0000256" key="3">
    <source>
        <dbReference type="ARBA" id="ARBA00022598"/>
    </source>
</evidence>
<dbReference type="GO" id="GO:0006424">
    <property type="term" value="P:glutamyl-tRNA aminoacylation"/>
    <property type="evidence" value="ECO:0007669"/>
    <property type="project" value="UniProtKB-UniRule"/>
</dbReference>
<dbReference type="PANTHER" id="PTHR43311:SF2">
    <property type="entry name" value="GLUTAMATE--TRNA LIGASE, MITOCHONDRIAL-RELATED"/>
    <property type="match status" value="1"/>
</dbReference>
<dbReference type="EMBL" id="JFHK01000005">
    <property type="protein sequence ID" value="OAA31059.1"/>
    <property type="molecule type" value="Genomic_DNA"/>
</dbReference>
<dbReference type="PROSITE" id="PS00178">
    <property type="entry name" value="AA_TRNA_LIGASE_I"/>
    <property type="match status" value="1"/>
</dbReference>
<dbReference type="HAMAP" id="MF_00022">
    <property type="entry name" value="Glu_tRNA_synth_type1"/>
    <property type="match status" value="1"/>
</dbReference>
<dbReference type="InterPro" id="IPR020751">
    <property type="entry name" value="aa-tRNA-synth_I_codon-bd_sub2"/>
</dbReference>
<sequence>MVRVRFAPSPTGHLHVGGARTALFNYLYARHSDGKFVLRIEDTDLERSTKESEEKLIESLLWMGISWDEGPDIGGSYGPYRQSERKYIYRQMAERLLEEGKAYEVFASPEEIKRLHDSLMAKGKAPHYSEEMFREFDTPERRKEFREKGLKPAIFFKMPRKEYAFIDLVKGEVVFKEGSLGDFAIMRSNGLPIYNFAVVVDDISMEITHVIRGDDHLSNTLKQLALYEAFGIIPPKFAHVSMILGPDGKKLSKRHGATSVEEFRDKGFLPEAFVNYLALLGWSHPEGKEIMHIDEMIREFSIERLHSSPAVFDVAKARWMNGVYIREVNLERVTELSIPYIIEKGYMTEEQAKANIKWLRKAVDSVRKGVEILEEIPEKLEVYFKDPETIELSKKTEEDKQVVLVLKKIKEYLEEINTWEHKAVVDVVKRAIKEIKPDRKLFYQTFRKVLTGMDEGPELVEVLFLLGKNKVTDRIDRAVGNL</sequence>
<evidence type="ECO:0000256" key="7">
    <source>
        <dbReference type="ARBA" id="ARBA00023146"/>
    </source>
</evidence>
<dbReference type="InterPro" id="IPR049940">
    <property type="entry name" value="GluQ/Sye"/>
</dbReference>
<comment type="caution">
    <text evidence="11">The sequence shown here is derived from an EMBL/GenBank/DDBJ whole genome shotgun (WGS) entry which is preliminary data.</text>
</comment>
<evidence type="ECO:0000256" key="1">
    <source>
        <dbReference type="ARBA" id="ARBA00007894"/>
    </source>
</evidence>
<evidence type="ECO:0000256" key="6">
    <source>
        <dbReference type="ARBA" id="ARBA00022917"/>
    </source>
</evidence>
<dbReference type="InterPro" id="IPR045462">
    <property type="entry name" value="aa-tRNA-synth_I_cd-bd"/>
</dbReference>
<dbReference type="Gene3D" id="3.40.50.620">
    <property type="entry name" value="HUPs"/>
    <property type="match status" value="1"/>
</dbReference>
<dbReference type="InterPro" id="IPR001412">
    <property type="entry name" value="aa-tRNA-synth_I_CS"/>
</dbReference>
<comment type="catalytic activity">
    <reaction evidence="8">
        <text>tRNA(Glu) + L-glutamate + ATP = L-glutamyl-tRNA(Glu) + AMP + diphosphate</text>
        <dbReference type="Rhea" id="RHEA:23540"/>
        <dbReference type="Rhea" id="RHEA-COMP:9663"/>
        <dbReference type="Rhea" id="RHEA-COMP:9680"/>
        <dbReference type="ChEBI" id="CHEBI:29985"/>
        <dbReference type="ChEBI" id="CHEBI:30616"/>
        <dbReference type="ChEBI" id="CHEBI:33019"/>
        <dbReference type="ChEBI" id="CHEBI:78442"/>
        <dbReference type="ChEBI" id="CHEBI:78520"/>
        <dbReference type="ChEBI" id="CHEBI:456215"/>
        <dbReference type="EC" id="6.1.1.17"/>
    </reaction>
</comment>
<dbReference type="Pfam" id="PF00749">
    <property type="entry name" value="tRNA-synt_1c"/>
    <property type="match status" value="1"/>
</dbReference>
<keyword evidence="12" id="KW-1185">Reference proteome</keyword>
<evidence type="ECO:0000256" key="2">
    <source>
        <dbReference type="ARBA" id="ARBA00022490"/>
    </source>
</evidence>
<dbReference type="OrthoDB" id="9807503at2"/>
<dbReference type="SUPFAM" id="SSF52374">
    <property type="entry name" value="Nucleotidylyl transferase"/>
    <property type="match status" value="1"/>
</dbReference>
<evidence type="ECO:0000256" key="4">
    <source>
        <dbReference type="ARBA" id="ARBA00022741"/>
    </source>
</evidence>
<dbReference type="CDD" id="cd00808">
    <property type="entry name" value="GluRS_core"/>
    <property type="match status" value="1"/>
</dbReference>
<dbReference type="SUPFAM" id="SSF48163">
    <property type="entry name" value="An anticodon-binding domain of class I aminoacyl-tRNA synthetases"/>
    <property type="match status" value="1"/>
</dbReference>
<dbReference type="InterPro" id="IPR000924">
    <property type="entry name" value="Glu/Gln-tRNA-synth"/>
</dbReference>
<dbReference type="InterPro" id="IPR020752">
    <property type="entry name" value="Glu-tRNA-synth_I_codon-bd_sub1"/>
</dbReference>
<dbReference type="AlphaFoldDB" id="A0A176K225"/>
<evidence type="ECO:0000256" key="8">
    <source>
        <dbReference type="HAMAP-Rule" id="MF_00022"/>
    </source>
</evidence>
<accession>A0A176K225</accession>
<dbReference type="Gene3D" id="1.10.10.350">
    <property type="match status" value="1"/>
</dbReference>
<dbReference type="PANTHER" id="PTHR43311">
    <property type="entry name" value="GLUTAMATE--TRNA LIGASE"/>
    <property type="match status" value="1"/>
</dbReference>
<comment type="similarity">
    <text evidence="1 8">Belongs to the class-I aminoacyl-tRNA synthetase family. Glutamate--tRNA ligase type 1 subfamily.</text>
</comment>
<dbReference type="Proteomes" id="UP000077339">
    <property type="component" value="Unassembled WGS sequence"/>
</dbReference>
<evidence type="ECO:0000256" key="5">
    <source>
        <dbReference type="ARBA" id="ARBA00022840"/>
    </source>
</evidence>
<evidence type="ECO:0000259" key="9">
    <source>
        <dbReference type="Pfam" id="PF00749"/>
    </source>
</evidence>
<keyword evidence="7 8" id="KW-0030">Aminoacyl-tRNA synthetase</keyword>
<feature type="short sequence motif" description="'KMSKS' region" evidence="8">
    <location>
        <begin position="250"/>
        <end position="254"/>
    </location>
</feature>
<organism evidence="11 12">
    <name type="scientific">Kosmotoga arenicorallina S304</name>
    <dbReference type="NCBI Taxonomy" id="1453497"/>
    <lineage>
        <taxon>Bacteria</taxon>
        <taxon>Thermotogati</taxon>
        <taxon>Thermotogota</taxon>
        <taxon>Thermotogae</taxon>
        <taxon>Kosmotogales</taxon>
        <taxon>Kosmotogaceae</taxon>
        <taxon>Kosmotoga</taxon>
    </lineage>
</organism>
<name>A0A176K225_9BACT</name>
<dbReference type="GO" id="GO:0008270">
    <property type="term" value="F:zinc ion binding"/>
    <property type="evidence" value="ECO:0007669"/>
    <property type="project" value="InterPro"/>
</dbReference>
<comment type="subunit">
    <text evidence="8">Monomer.</text>
</comment>
<keyword evidence="5 8" id="KW-0067">ATP-binding</keyword>
<keyword evidence="4 8" id="KW-0547">Nucleotide-binding</keyword>
<keyword evidence="3 8" id="KW-0436">Ligase</keyword>